<feature type="transmembrane region" description="Helical" evidence="2">
    <location>
        <begin position="26"/>
        <end position="47"/>
    </location>
</feature>
<feature type="transmembrane region" description="Helical" evidence="2">
    <location>
        <begin position="114"/>
        <end position="134"/>
    </location>
</feature>
<dbReference type="RefSeq" id="WP_344269996.1">
    <property type="nucleotide sequence ID" value="NZ_BAAAMR010000038.1"/>
</dbReference>
<sequence>MTTAIGRLVPVRFSWDRDDRHRGLRVLAVLGLAAGAAMAVFGLPPIALHSPLRLVGMVCPLCGGTRAVQALMRGDVATAWEYNPLAFVVVPGAILVLVRWAVGLSAGRWVNVRVPRPAVVWALAVLAVAGLWAYQASHSEMLRHGDGDFRHQVMGMGLAMAVAGAIAAVQMLVVLPAVRRFGRGARPARPVPPAEGWREPGEPRAGGPART</sequence>
<dbReference type="EMBL" id="BAAAMR010000038">
    <property type="protein sequence ID" value="GAA2144238.1"/>
    <property type="molecule type" value="Genomic_DNA"/>
</dbReference>
<evidence type="ECO:0000256" key="2">
    <source>
        <dbReference type="SAM" id="Phobius"/>
    </source>
</evidence>
<dbReference type="Proteomes" id="UP001501020">
    <property type="component" value="Unassembled WGS sequence"/>
</dbReference>
<evidence type="ECO:0000256" key="1">
    <source>
        <dbReference type="SAM" id="MobiDB-lite"/>
    </source>
</evidence>
<evidence type="ECO:0008006" key="5">
    <source>
        <dbReference type="Google" id="ProtNLM"/>
    </source>
</evidence>
<keyword evidence="2" id="KW-1133">Transmembrane helix</keyword>
<organism evidence="3 4">
    <name type="scientific">Actinomadura napierensis</name>
    <dbReference type="NCBI Taxonomy" id="267854"/>
    <lineage>
        <taxon>Bacteria</taxon>
        <taxon>Bacillati</taxon>
        <taxon>Actinomycetota</taxon>
        <taxon>Actinomycetes</taxon>
        <taxon>Streptosporangiales</taxon>
        <taxon>Thermomonosporaceae</taxon>
        <taxon>Actinomadura</taxon>
    </lineage>
</organism>
<evidence type="ECO:0000313" key="3">
    <source>
        <dbReference type="EMBL" id="GAA2144238.1"/>
    </source>
</evidence>
<dbReference type="Pfam" id="PF10825">
    <property type="entry name" value="DUF2752"/>
    <property type="match status" value="1"/>
</dbReference>
<evidence type="ECO:0000313" key="4">
    <source>
        <dbReference type="Proteomes" id="UP001501020"/>
    </source>
</evidence>
<dbReference type="InterPro" id="IPR021215">
    <property type="entry name" value="DUF2752"/>
</dbReference>
<accession>A0ABN2ZLY4</accession>
<proteinExistence type="predicted"/>
<name>A0ABN2ZLY4_9ACTN</name>
<protein>
    <recommendedName>
        <fullName evidence="5">DUF2752 domain-containing protein</fullName>
    </recommendedName>
</protein>
<comment type="caution">
    <text evidence="3">The sequence shown here is derived from an EMBL/GenBank/DDBJ whole genome shotgun (WGS) entry which is preliminary data.</text>
</comment>
<reference evidence="3 4" key="1">
    <citation type="journal article" date="2019" name="Int. J. Syst. Evol. Microbiol.">
        <title>The Global Catalogue of Microorganisms (GCM) 10K type strain sequencing project: providing services to taxonomists for standard genome sequencing and annotation.</title>
        <authorList>
            <consortium name="The Broad Institute Genomics Platform"/>
            <consortium name="The Broad Institute Genome Sequencing Center for Infectious Disease"/>
            <person name="Wu L."/>
            <person name="Ma J."/>
        </authorList>
    </citation>
    <scope>NUCLEOTIDE SEQUENCE [LARGE SCALE GENOMIC DNA]</scope>
    <source>
        <strain evidence="3 4">JCM 13850</strain>
    </source>
</reference>
<feature type="transmembrane region" description="Helical" evidence="2">
    <location>
        <begin position="154"/>
        <end position="178"/>
    </location>
</feature>
<gene>
    <name evidence="3" type="ORF">GCM10009727_43840</name>
</gene>
<keyword evidence="2" id="KW-0472">Membrane</keyword>
<feature type="transmembrane region" description="Helical" evidence="2">
    <location>
        <begin position="82"/>
        <end position="102"/>
    </location>
</feature>
<keyword evidence="2" id="KW-0812">Transmembrane</keyword>
<feature type="region of interest" description="Disordered" evidence="1">
    <location>
        <begin position="185"/>
        <end position="211"/>
    </location>
</feature>
<keyword evidence="4" id="KW-1185">Reference proteome</keyword>